<accession>A0ABQ5WA32</accession>
<comment type="caution">
    <text evidence="1">The sequence shown here is derived from an EMBL/GenBank/DDBJ whole genome shotgun (WGS) entry which is preliminary data.</text>
</comment>
<name>A0ABQ5WA32_9HYPH</name>
<evidence type="ECO:0000313" key="2">
    <source>
        <dbReference type="Proteomes" id="UP001156691"/>
    </source>
</evidence>
<keyword evidence="2" id="KW-1185">Reference proteome</keyword>
<dbReference type="Proteomes" id="UP001156691">
    <property type="component" value="Unassembled WGS sequence"/>
</dbReference>
<organism evidence="1 2">
    <name type="scientific">Devosia nitrariae</name>
    <dbReference type="NCBI Taxonomy" id="2071872"/>
    <lineage>
        <taxon>Bacteria</taxon>
        <taxon>Pseudomonadati</taxon>
        <taxon>Pseudomonadota</taxon>
        <taxon>Alphaproteobacteria</taxon>
        <taxon>Hyphomicrobiales</taxon>
        <taxon>Devosiaceae</taxon>
        <taxon>Devosia</taxon>
    </lineage>
</organism>
<sequence>MQVVWEFVAMRAYQSPAKELVVCLSQLCKIGRTGAVHQGQVRNQFADDPPRYGFGMATSSP</sequence>
<evidence type="ECO:0000313" key="1">
    <source>
        <dbReference type="EMBL" id="GLQ56960.1"/>
    </source>
</evidence>
<protein>
    <submittedName>
        <fullName evidence="1">Uncharacterized protein</fullName>
    </submittedName>
</protein>
<reference evidence="2" key="1">
    <citation type="journal article" date="2019" name="Int. J. Syst. Evol. Microbiol.">
        <title>The Global Catalogue of Microorganisms (GCM) 10K type strain sequencing project: providing services to taxonomists for standard genome sequencing and annotation.</title>
        <authorList>
            <consortium name="The Broad Institute Genomics Platform"/>
            <consortium name="The Broad Institute Genome Sequencing Center for Infectious Disease"/>
            <person name="Wu L."/>
            <person name="Ma J."/>
        </authorList>
    </citation>
    <scope>NUCLEOTIDE SEQUENCE [LARGE SCALE GENOMIC DNA]</scope>
    <source>
        <strain evidence="2">NBRC 112416</strain>
    </source>
</reference>
<gene>
    <name evidence="1" type="ORF">GCM10010862_42190</name>
</gene>
<dbReference type="EMBL" id="BSNS01000022">
    <property type="protein sequence ID" value="GLQ56960.1"/>
    <property type="molecule type" value="Genomic_DNA"/>
</dbReference>
<proteinExistence type="predicted"/>